<feature type="transmembrane region" description="Helical" evidence="6">
    <location>
        <begin position="57"/>
        <end position="81"/>
    </location>
</feature>
<dbReference type="PANTHER" id="PTHR33529">
    <property type="entry name" value="SLR0882 PROTEIN-RELATED"/>
    <property type="match status" value="1"/>
</dbReference>
<organism evidence="7 8">
    <name type="scientific">Tepidicaulis marinus</name>
    <dbReference type="NCBI Taxonomy" id="1333998"/>
    <lineage>
        <taxon>Bacteria</taxon>
        <taxon>Pseudomonadati</taxon>
        <taxon>Pseudomonadota</taxon>
        <taxon>Alphaproteobacteria</taxon>
        <taxon>Hyphomicrobiales</taxon>
        <taxon>Parvibaculaceae</taxon>
        <taxon>Tepidicaulis</taxon>
    </lineage>
</organism>
<dbReference type="InterPro" id="IPR030923">
    <property type="entry name" value="LptG"/>
</dbReference>
<dbReference type="eggNOG" id="COG0795">
    <property type="taxonomic scope" value="Bacteria"/>
</dbReference>
<evidence type="ECO:0000256" key="6">
    <source>
        <dbReference type="SAM" id="Phobius"/>
    </source>
</evidence>
<name>A0A081B9F2_9HYPH</name>
<evidence type="ECO:0000256" key="4">
    <source>
        <dbReference type="ARBA" id="ARBA00022989"/>
    </source>
</evidence>
<keyword evidence="5 6" id="KW-0472">Membrane</keyword>
<evidence type="ECO:0000256" key="2">
    <source>
        <dbReference type="ARBA" id="ARBA00022475"/>
    </source>
</evidence>
<evidence type="ECO:0000313" key="7">
    <source>
        <dbReference type="EMBL" id="GAK44670.1"/>
    </source>
</evidence>
<dbReference type="GO" id="GO:0055085">
    <property type="term" value="P:transmembrane transport"/>
    <property type="evidence" value="ECO:0007669"/>
    <property type="project" value="InterPro"/>
</dbReference>
<comment type="subcellular location">
    <subcellularLocation>
        <location evidence="1">Cell membrane</location>
        <topology evidence="1">Multi-pass membrane protein</topology>
    </subcellularLocation>
</comment>
<evidence type="ECO:0000256" key="5">
    <source>
        <dbReference type="ARBA" id="ARBA00023136"/>
    </source>
</evidence>
<feature type="transmembrane region" description="Helical" evidence="6">
    <location>
        <begin position="342"/>
        <end position="362"/>
    </location>
</feature>
<gene>
    <name evidence="7" type="ORF">M2A_1169</name>
</gene>
<dbReference type="GO" id="GO:0015920">
    <property type="term" value="P:lipopolysaccharide transport"/>
    <property type="evidence" value="ECO:0007669"/>
    <property type="project" value="TreeGrafter"/>
</dbReference>
<protein>
    <submittedName>
        <fullName evidence="7">Permease YjgP/YjgQ family protein</fullName>
    </submittedName>
</protein>
<feature type="transmembrane region" description="Helical" evidence="6">
    <location>
        <begin position="308"/>
        <end position="330"/>
    </location>
</feature>
<evidence type="ECO:0000256" key="3">
    <source>
        <dbReference type="ARBA" id="ARBA00022692"/>
    </source>
</evidence>
<dbReference type="STRING" id="1333998.M2A_1169"/>
<proteinExistence type="predicted"/>
<dbReference type="InterPro" id="IPR005495">
    <property type="entry name" value="LptG/LptF_permease"/>
</dbReference>
<keyword evidence="3 6" id="KW-0812">Transmembrane</keyword>
<comment type="caution">
    <text evidence="7">The sequence shown here is derived from an EMBL/GenBank/DDBJ whole genome shotgun (WGS) entry which is preliminary data.</text>
</comment>
<dbReference type="Proteomes" id="UP000028702">
    <property type="component" value="Unassembled WGS sequence"/>
</dbReference>
<dbReference type="RefSeq" id="WP_045444293.1">
    <property type="nucleotide sequence ID" value="NZ_BBIO01000004.1"/>
</dbReference>
<keyword evidence="2" id="KW-1003">Cell membrane</keyword>
<dbReference type="Pfam" id="PF03739">
    <property type="entry name" value="LptF_LptG"/>
    <property type="match status" value="1"/>
</dbReference>
<keyword evidence="8" id="KW-1185">Reference proteome</keyword>
<dbReference type="EMBL" id="BBIO01000004">
    <property type="protein sequence ID" value="GAK44670.1"/>
    <property type="molecule type" value="Genomic_DNA"/>
</dbReference>
<dbReference type="GO" id="GO:0043190">
    <property type="term" value="C:ATP-binding cassette (ABC) transporter complex"/>
    <property type="evidence" value="ECO:0007669"/>
    <property type="project" value="InterPro"/>
</dbReference>
<reference evidence="7 8" key="1">
    <citation type="submission" date="2014-07" db="EMBL/GenBank/DDBJ databases">
        <title>Tepidicaulis marinum gen. nov., sp. nov., a novel marine bacterium denitrifying nitrate to nitrous oxide strictly under microaerobic conditions.</title>
        <authorList>
            <person name="Takeuchi M."/>
            <person name="Yamagishi T."/>
            <person name="Kamagata Y."/>
            <person name="Oshima K."/>
            <person name="Hattori M."/>
            <person name="Katayama T."/>
            <person name="Hanada S."/>
            <person name="Tamaki H."/>
            <person name="Marumo K."/>
            <person name="Maeda H."/>
            <person name="Nedachi M."/>
            <person name="Iwasaki W."/>
            <person name="Suwa Y."/>
            <person name="Sakata S."/>
        </authorList>
    </citation>
    <scope>NUCLEOTIDE SEQUENCE [LARGE SCALE GENOMIC DNA]</scope>
    <source>
        <strain evidence="7 8">MA2</strain>
    </source>
</reference>
<dbReference type="NCBIfam" id="TIGR04408">
    <property type="entry name" value="LptG_lptG"/>
    <property type="match status" value="1"/>
</dbReference>
<dbReference type="PANTHER" id="PTHR33529:SF2">
    <property type="entry name" value="LIPOPOLYSACCHARIDE EXPORT SYSTEM PERMEASE PROTEIN LPTG"/>
    <property type="match status" value="1"/>
</dbReference>
<accession>A0A081B9F2</accession>
<evidence type="ECO:0000313" key="8">
    <source>
        <dbReference type="Proteomes" id="UP000028702"/>
    </source>
</evidence>
<feature type="transmembrane region" description="Helical" evidence="6">
    <location>
        <begin position="101"/>
        <end position="122"/>
    </location>
</feature>
<feature type="transmembrane region" description="Helical" evidence="6">
    <location>
        <begin position="281"/>
        <end position="302"/>
    </location>
</feature>
<sequence>MFVSWTLTRYLSRQFFMAVMAAFIICLAIVFLADMVELLRRTANKEGITFATVLTMALLRLPNLGIQLLPFAVLLGGMASLLRLSRSSELVVTRAAGVSAWQFLAPALCVAFAIGVFSITVYNPVAATLTGRFEQLEARYIKGKASLLSVAETGLWLREATSSGKTVVHALRGSQANKIQLREVIVFQYAPDDSFAGRIDAEAAALEAGFWTLTNAWVTQPDQPSRFYETFRLPTDLQKEQVQESFAGPETISFWDLPHFIAVADKAGFSVLRHRIHLHSLISSPFLLCTMVIVAAIFSMRISRLGGFGQLVLGAIFTGFIFFFFTKLSLALGSSGIIPPFLAAWAPAIFTALVGLAALFHLEDG</sequence>
<dbReference type="AlphaFoldDB" id="A0A081B9F2"/>
<evidence type="ECO:0000256" key="1">
    <source>
        <dbReference type="ARBA" id="ARBA00004651"/>
    </source>
</evidence>
<keyword evidence="4 6" id="KW-1133">Transmembrane helix</keyword>
<feature type="transmembrane region" description="Helical" evidence="6">
    <location>
        <begin position="15"/>
        <end position="36"/>
    </location>
</feature>